<dbReference type="EMBL" id="JBHFGU010000002">
    <property type="protein sequence ID" value="MFB2619581.1"/>
    <property type="molecule type" value="Genomic_DNA"/>
</dbReference>
<evidence type="ECO:0000313" key="1">
    <source>
        <dbReference type="EMBL" id="MFB2619581.1"/>
    </source>
</evidence>
<proteinExistence type="predicted"/>
<comment type="caution">
    <text evidence="1">The sequence shown here is derived from an EMBL/GenBank/DDBJ whole genome shotgun (WGS) entry which is preliminary data.</text>
</comment>
<evidence type="ECO:0000313" key="2">
    <source>
        <dbReference type="Proteomes" id="UP001576708"/>
    </source>
</evidence>
<protein>
    <submittedName>
        <fullName evidence="1">Phage tail protein I</fullName>
    </submittedName>
</protein>
<reference evidence="1 2" key="1">
    <citation type="submission" date="2024-09" db="EMBL/GenBank/DDBJ databases">
        <authorList>
            <person name="Zhang Y."/>
        </authorList>
    </citation>
    <scope>NUCLEOTIDE SEQUENCE [LARGE SCALE GENOMIC DNA]</scope>
    <source>
        <strain evidence="1 2">ZJ318</strain>
    </source>
</reference>
<dbReference type="InterPro" id="IPR006521">
    <property type="entry name" value="Tail_protein_I"/>
</dbReference>
<accession>A0ABV4VH03</accession>
<gene>
    <name evidence="1" type="ORF">ACE02W_07200</name>
</gene>
<dbReference type="Proteomes" id="UP001576708">
    <property type="component" value="Unassembled WGS sequence"/>
</dbReference>
<dbReference type="RefSeq" id="WP_342201193.1">
    <property type="nucleotide sequence ID" value="NZ_JBCATE010000002.1"/>
</dbReference>
<dbReference type="Pfam" id="PF09684">
    <property type="entry name" value="Tail_P2_I"/>
    <property type="match status" value="1"/>
</dbReference>
<organism evidence="1 2">
    <name type="scientific">Shewanella mangrovisoli</name>
    <dbReference type="NCBI Taxonomy" id="2864211"/>
    <lineage>
        <taxon>Bacteria</taxon>
        <taxon>Pseudomonadati</taxon>
        <taxon>Pseudomonadota</taxon>
        <taxon>Gammaproteobacteria</taxon>
        <taxon>Alteromonadales</taxon>
        <taxon>Shewanellaceae</taxon>
        <taxon>Shewanella</taxon>
    </lineage>
</organism>
<name>A0ABV4VH03_9GAMM</name>
<sequence>MSQSTLPSALKTYSVLPDNRSALERGLELALSEELYAVPQPYPQLLDARYTQPNMLPYLAAERQLPVWDSADPEHLKRNLTGNAWQVRRLSGTRAGLKMALESLDFLSEITPWYKQVPQAAPYNLAVLAWEKGNKPVNVANVHKLMAYIADSKSERDVIELSLMFGVETQLGLAGARAPATNVKETHGAAGLWPMPQATVSLAIAGGALPGINIQPLNLLAITPIVSGYAQLGITAVAGHYSITVSAVNASAVI</sequence>
<dbReference type="NCBIfam" id="TIGR01634">
    <property type="entry name" value="tail_P2_I"/>
    <property type="match status" value="1"/>
</dbReference>
<keyword evidence="2" id="KW-1185">Reference proteome</keyword>